<dbReference type="RefSeq" id="WP_053429530.1">
    <property type="nucleotide sequence ID" value="NZ_LGUE01000008.1"/>
</dbReference>
<evidence type="ECO:0000313" key="6">
    <source>
        <dbReference type="EMBL" id="KON82882.1"/>
    </source>
</evidence>
<accession>A0A0M0FZS4</accession>
<reference evidence="7" key="1">
    <citation type="submission" date="2015-07" db="EMBL/GenBank/DDBJ databases">
        <title>Fjat-14235 jcm11544.</title>
        <authorList>
            <person name="Liu B."/>
            <person name="Wang J."/>
            <person name="Zhu Y."/>
            <person name="Liu G."/>
            <person name="Chen Q."/>
            <person name="Chen Z."/>
            <person name="Lan J."/>
            <person name="Che J."/>
            <person name="Ge C."/>
            <person name="Shi H."/>
            <person name="Pan Z."/>
            <person name="Liu X."/>
        </authorList>
    </citation>
    <scope>NUCLEOTIDE SEQUENCE [LARGE SCALE GENOMIC DNA]</scope>
    <source>
        <strain evidence="7">JCM 11544</strain>
    </source>
</reference>
<feature type="coiled-coil region" evidence="3">
    <location>
        <begin position="11"/>
        <end position="82"/>
    </location>
</feature>
<evidence type="ECO:0000256" key="3">
    <source>
        <dbReference type="SAM" id="Coils"/>
    </source>
</evidence>
<evidence type="ECO:0000259" key="5">
    <source>
        <dbReference type="Pfam" id="PF14449"/>
    </source>
</evidence>
<dbReference type="InterPro" id="IPR036689">
    <property type="entry name" value="ESAT-6-like_sf"/>
</dbReference>
<comment type="subcellular location">
    <subcellularLocation>
        <location evidence="1">Secreted</location>
    </subcellularLocation>
</comment>
<dbReference type="EMBL" id="LGUE01000008">
    <property type="protein sequence ID" value="KON82882.1"/>
    <property type="molecule type" value="Genomic_DNA"/>
</dbReference>
<proteinExistence type="predicted"/>
<gene>
    <name evidence="6" type="ORF">AF331_18705</name>
</gene>
<dbReference type="PATRIC" id="fig|189381.12.peg.3246"/>
<feature type="region of interest" description="Disordered" evidence="4">
    <location>
        <begin position="331"/>
        <end position="378"/>
    </location>
</feature>
<keyword evidence="7" id="KW-1185">Reference proteome</keyword>
<protein>
    <recommendedName>
        <fullName evidence="5">Pre-toxin TG domain-containing protein</fullName>
    </recommendedName>
</protein>
<dbReference type="Pfam" id="PF14449">
    <property type="entry name" value="PT-TG"/>
    <property type="match status" value="1"/>
</dbReference>
<organism evidence="6 7">
    <name type="scientific">Rossellomorea marisflavi</name>
    <dbReference type="NCBI Taxonomy" id="189381"/>
    <lineage>
        <taxon>Bacteria</taxon>
        <taxon>Bacillati</taxon>
        <taxon>Bacillota</taxon>
        <taxon>Bacilli</taxon>
        <taxon>Bacillales</taxon>
        <taxon>Bacillaceae</taxon>
        <taxon>Rossellomorea</taxon>
    </lineage>
</organism>
<keyword evidence="2" id="KW-0964">Secreted</keyword>
<keyword evidence="3" id="KW-0175">Coiled coil</keyword>
<evidence type="ECO:0000313" key="7">
    <source>
        <dbReference type="Proteomes" id="UP000037405"/>
    </source>
</evidence>
<dbReference type="SUPFAM" id="SSF140453">
    <property type="entry name" value="EsxAB dimer-like"/>
    <property type="match status" value="1"/>
</dbReference>
<dbReference type="InterPro" id="IPR027797">
    <property type="entry name" value="PT-TG_dom"/>
</dbReference>
<dbReference type="GO" id="GO:0005576">
    <property type="term" value="C:extracellular region"/>
    <property type="evidence" value="ECO:0007669"/>
    <property type="project" value="UniProtKB-SubCell"/>
</dbReference>
<evidence type="ECO:0000256" key="4">
    <source>
        <dbReference type="SAM" id="MobiDB-lite"/>
    </source>
</evidence>
<dbReference type="AlphaFoldDB" id="A0A0M0FZS4"/>
<comment type="caution">
    <text evidence="6">The sequence shown here is derived from an EMBL/GenBank/DDBJ whole genome shotgun (WGS) entry which is preliminary data.</text>
</comment>
<feature type="domain" description="Pre-toxin TG" evidence="5">
    <location>
        <begin position="97"/>
        <end position="159"/>
    </location>
</feature>
<sequence>MSEIKIDPEQLKKLADVYQQAEDEAENTLKELKWDTSELMLTLTLSSTGRIRDLQSELNHSIETYRQKVDETQEAVMIARAAIQSADRSMAEHFGVFALELVSYYDIQRINPENEFDPITGEKLSDFDRDLALLMLVLTLAPPAKALGIAAKMGIKGVKTYLVREGAYLIRSAKNVMNPKVLIEMGKRAFTATKKGPIAKTAQGVKDHIKDMKKIGHTLKYLGGNVEDLLVLEKVGPDIIEETAKNKSAKEIMEMIKDKALSNIEKAKETLVRFGGKAGRQPAKNIFGGDPSKPIKASDLREYAKSQGWTKTQTSNGPEKWVDENGIPRVTIKGGSQRAPGSADPHVEIKDVNGQRIDPLGNPVNRRSKGNHTPIILE</sequence>
<evidence type="ECO:0000256" key="1">
    <source>
        <dbReference type="ARBA" id="ARBA00004613"/>
    </source>
</evidence>
<dbReference type="Proteomes" id="UP000037405">
    <property type="component" value="Unassembled WGS sequence"/>
</dbReference>
<evidence type="ECO:0000256" key="2">
    <source>
        <dbReference type="ARBA" id="ARBA00022525"/>
    </source>
</evidence>
<name>A0A0M0FZS4_9BACI</name>
<dbReference type="Gene3D" id="1.10.287.1060">
    <property type="entry name" value="ESAT-6-like"/>
    <property type="match status" value="1"/>
</dbReference>
<dbReference type="OrthoDB" id="6636741at2"/>